<evidence type="ECO:0000259" key="7">
    <source>
        <dbReference type="Pfam" id="PF09335"/>
    </source>
</evidence>
<keyword evidence="2 6" id="KW-1003">Cell membrane</keyword>
<gene>
    <name evidence="8" type="ORF">M5X19_28985</name>
</gene>
<feature type="domain" description="VTT" evidence="7">
    <location>
        <begin position="67"/>
        <end position="179"/>
    </location>
</feature>
<evidence type="ECO:0000313" key="9">
    <source>
        <dbReference type="Proteomes" id="UP001527099"/>
    </source>
</evidence>
<reference evidence="8 9" key="1">
    <citation type="submission" date="2022-05" db="EMBL/GenBank/DDBJ databases">
        <title>Genome Sequencing of Bee-Associated Microbes.</title>
        <authorList>
            <person name="Dunlap C."/>
        </authorList>
    </citation>
    <scope>NUCLEOTIDE SEQUENCE [LARGE SCALE GENOMIC DNA]</scope>
    <source>
        <strain evidence="8 9">NRRL B-14421</strain>
    </source>
</reference>
<feature type="transmembrane region" description="Helical" evidence="6">
    <location>
        <begin position="12"/>
        <end position="32"/>
    </location>
</feature>
<name>A0ABT4GLC6_9BACL</name>
<feature type="transmembrane region" description="Helical" evidence="6">
    <location>
        <begin position="87"/>
        <end position="108"/>
    </location>
</feature>
<sequence>MKSQKTLPHARLMSFISLLIIASIISYYIYLLHTGTAQNMLKSIKDLGIFGILIGIIIQTLANIVPVPGEFITVILMEIYGPVWGGFYSWIGGITGAVGALYLTRWVAKPFLGNMGLPFMKKIEEFTNKYGVLGLLFIRFVPFVPYHLLNYAMSFLRINIWSFIWTTGLGILPYSIAMSGIYAGVRKGSLLWGVIGAVVCIVLLGLSWLLKRRNNMLMAAKIGE</sequence>
<dbReference type="PANTHER" id="PTHR12677">
    <property type="entry name" value="GOLGI APPARATUS MEMBRANE PROTEIN TVP38-RELATED"/>
    <property type="match status" value="1"/>
</dbReference>
<evidence type="ECO:0000256" key="1">
    <source>
        <dbReference type="ARBA" id="ARBA00004651"/>
    </source>
</evidence>
<keyword evidence="4 6" id="KW-1133">Transmembrane helix</keyword>
<evidence type="ECO:0000256" key="2">
    <source>
        <dbReference type="ARBA" id="ARBA00022475"/>
    </source>
</evidence>
<dbReference type="InterPro" id="IPR032816">
    <property type="entry name" value="VTT_dom"/>
</dbReference>
<dbReference type="Pfam" id="PF09335">
    <property type="entry name" value="VTT_dom"/>
    <property type="match status" value="1"/>
</dbReference>
<dbReference type="Proteomes" id="UP001527099">
    <property type="component" value="Unassembled WGS sequence"/>
</dbReference>
<feature type="transmembrane region" description="Helical" evidence="6">
    <location>
        <begin position="160"/>
        <end position="183"/>
    </location>
</feature>
<evidence type="ECO:0000256" key="3">
    <source>
        <dbReference type="ARBA" id="ARBA00022692"/>
    </source>
</evidence>
<accession>A0ABT4GLC6</accession>
<evidence type="ECO:0000256" key="5">
    <source>
        <dbReference type="ARBA" id="ARBA00023136"/>
    </source>
</evidence>
<feature type="transmembrane region" description="Helical" evidence="6">
    <location>
        <begin position="44"/>
        <end position="67"/>
    </location>
</feature>
<feature type="transmembrane region" description="Helical" evidence="6">
    <location>
        <begin position="129"/>
        <end position="148"/>
    </location>
</feature>
<dbReference type="InterPro" id="IPR015414">
    <property type="entry name" value="TMEM64"/>
</dbReference>
<proteinExistence type="inferred from homology"/>
<keyword evidence="3 6" id="KW-0812">Transmembrane</keyword>
<comment type="subcellular location">
    <subcellularLocation>
        <location evidence="1 6">Cell membrane</location>
        <topology evidence="1 6">Multi-pass membrane protein</topology>
    </subcellularLocation>
</comment>
<feature type="transmembrane region" description="Helical" evidence="6">
    <location>
        <begin position="190"/>
        <end position="210"/>
    </location>
</feature>
<evidence type="ECO:0000256" key="4">
    <source>
        <dbReference type="ARBA" id="ARBA00022989"/>
    </source>
</evidence>
<organism evidence="8 9">
    <name type="scientific">Paenibacillus alginolyticus</name>
    <dbReference type="NCBI Taxonomy" id="59839"/>
    <lineage>
        <taxon>Bacteria</taxon>
        <taxon>Bacillati</taxon>
        <taxon>Bacillota</taxon>
        <taxon>Bacilli</taxon>
        <taxon>Bacillales</taxon>
        <taxon>Paenibacillaceae</taxon>
        <taxon>Paenibacillus</taxon>
    </lineage>
</organism>
<comment type="caution">
    <text evidence="8">The sequence shown here is derived from an EMBL/GenBank/DDBJ whole genome shotgun (WGS) entry which is preliminary data.</text>
</comment>
<dbReference type="RefSeq" id="WP_268617860.1">
    <property type="nucleotide sequence ID" value="NZ_JAMDMX010000115.1"/>
</dbReference>
<keyword evidence="5 6" id="KW-0472">Membrane</keyword>
<dbReference type="PANTHER" id="PTHR12677:SF59">
    <property type="entry name" value="GOLGI APPARATUS MEMBRANE PROTEIN TVP38-RELATED"/>
    <property type="match status" value="1"/>
</dbReference>
<dbReference type="EMBL" id="JAMDMX010000115">
    <property type="protein sequence ID" value="MCY9696906.1"/>
    <property type="molecule type" value="Genomic_DNA"/>
</dbReference>
<evidence type="ECO:0000313" key="8">
    <source>
        <dbReference type="EMBL" id="MCY9696906.1"/>
    </source>
</evidence>
<keyword evidence="9" id="KW-1185">Reference proteome</keyword>
<evidence type="ECO:0000256" key="6">
    <source>
        <dbReference type="RuleBase" id="RU366058"/>
    </source>
</evidence>
<protein>
    <recommendedName>
        <fullName evidence="6">TVP38/TMEM64 family membrane protein</fullName>
    </recommendedName>
</protein>
<comment type="similarity">
    <text evidence="6">Belongs to the TVP38/TMEM64 family.</text>
</comment>